<dbReference type="AlphaFoldDB" id="A0A6P9E4R6"/>
<dbReference type="InterPro" id="IPR045313">
    <property type="entry name" value="CBR1-like"/>
</dbReference>
<dbReference type="GeneID" id="109012110"/>
<evidence type="ECO:0000256" key="2">
    <source>
        <dbReference type="ARBA" id="ARBA00022857"/>
    </source>
</evidence>
<dbReference type="PANTHER" id="PTHR43490:SF98">
    <property type="entry name" value="OS02G0640600 PROTEIN"/>
    <property type="match status" value="1"/>
</dbReference>
<dbReference type="GO" id="GO:0016616">
    <property type="term" value="F:oxidoreductase activity, acting on the CH-OH group of donors, NAD or NADP as acceptor"/>
    <property type="evidence" value="ECO:0007669"/>
    <property type="project" value="InterPro"/>
</dbReference>
<evidence type="ECO:0000313" key="5">
    <source>
        <dbReference type="Proteomes" id="UP000235220"/>
    </source>
</evidence>
<organism evidence="5 6">
    <name type="scientific">Juglans regia</name>
    <name type="common">English walnut</name>
    <dbReference type="NCBI Taxonomy" id="51240"/>
    <lineage>
        <taxon>Eukaryota</taxon>
        <taxon>Viridiplantae</taxon>
        <taxon>Streptophyta</taxon>
        <taxon>Embryophyta</taxon>
        <taxon>Tracheophyta</taxon>
        <taxon>Spermatophyta</taxon>
        <taxon>Magnoliopsida</taxon>
        <taxon>eudicotyledons</taxon>
        <taxon>Gunneridae</taxon>
        <taxon>Pentapetalae</taxon>
        <taxon>rosids</taxon>
        <taxon>fabids</taxon>
        <taxon>Fagales</taxon>
        <taxon>Juglandaceae</taxon>
        <taxon>Juglans</taxon>
    </lineage>
</organism>
<dbReference type="Pfam" id="PF00106">
    <property type="entry name" value="adh_short"/>
    <property type="match status" value="1"/>
</dbReference>
<keyword evidence="3 4" id="KW-0560">Oxidoreductase</keyword>
<sequence>MTEPTPLRYAVVTGGNKGIGLGICRELASKGVMVVLTARDEKKGLEAVEQLIKESASLSGHLVFHQLDVVDPLSVTSLADFIQTKFGKLDILEDVKVNWSTETNELAEECLKTNYHGAKRMIEALLPLLQLSNSPRIVNVSSSIGQLKHIPNERARGVFGEIESLTEESLDEVLSEFLKDFQEGDLENKGWPVDLSSYTVSKAALNAYTRIVAKKYPSFRVNCACPGYVKTDLNHNVGYLTIEEGAEGPVRLALLPDNGPTGMFFSRNDVITFD</sequence>
<dbReference type="EC" id="1.1.1.-" evidence="4"/>
<dbReference type="PANTHER" id="PTHR43490">
    <property type="entry name" value="(+)-NEOMENTHOL DEHYDROGENASE"/>
    <property type="match status" value="1"/>
</dbReference>
<dbReference type="RefSeq" id="XP_035539238.1">
    <property type="nucleotide sequence ID" value="XM_035683345.1"/>
</dbReference>
<evidence type="ECO:0000256" key="3">
    <source>
        <dbReference type="ARBA" id="ARBA00023002"/>
    </source>
</evidence>
<keyword evidence="5" id="KW-1185">Reference proteome</keyword>
<dbReference type="InterPro" id="IPR036291">
    <property type="entry name" value="NAD(P)-bd_dom_sf"/>
</dbReference>
<dbReference type="Proteomes" id="UP000235220">
    <property type="component" value="Chromosome 12"/>
</dbReference>
<name>A0A6P9E4R6_JUGRE</name>
<keyword evidence="2 4" id="KW-0521">NADP</keyword>
<dbReference type="Gene3D" id="3.40.50.720">
    <property type="entry name" value="NAD(P)-binding Rossmann-like Domain"/>
    <property type="match status" value="1"/>
</dbReference>
<dbReference type="PROSITE" id="PS00061">
    <property type="entry name" value="ADH_SHORT"/>
    <property type="match status" value="1"/>
</dbReference>
<protein>
    <recommendedName>
        <fullName evidence="4">Short-chain dehydrogenase/reductase</fullName>
        <ecNumber evidence="4">1.1.1.-</ecNumber>
    </recommendedName>
</protein>
<evidence type="ECO:0000256" key="4">
    <source>
        <dbReference type="RuleBase" id="RU369024"/>
    </source>
</evidence>
<proteinExistence type="inferred from homology"/>
<evidence type="ECO:0000256" key="1">
    <source>
        <dbReference type="ARBA" id="ARBA00006484"/>
    </source>
</evidence>
<dbReference type="PRINTS" id="PR00081">
    <property type="entry name" value="GDHRDH"/>
</dbReference>
<dbReference type="InterPro" id="IPR002347">
    <property type="entry name" value="SDR_fam"/>
</dbReference>
<dbReference type="InterPro" id="IPR020904">
    <property type="entry name" value="Sc_DH/Rdtase_CS"/>
</dbReference>
<evidence type="ECO:0000313" key="6">
    <source>
        <dbReference type="RefSeq" id="XP_035539238.1"/>
    </source>
</evidence>
<comment type="similarity">
    <text evidence="1 4">Belongs to the short-chain dehydrogenases/reductases (SDR) family.</text>
</comment>
<dbReference type="SUPFAM" id="SSF51735">
    <property type="entry name" value="NAD(P)-binding Rossmann-fold domains"/>
    <property type="match status" value="1"/>
</dbReference>
<accession>A0A6P9E4R6</accession>
<dbReference type="Pfam" id="PF13561">
    <property type="entry name" value="adh_short_C2"/>
    <property type="match status" value="1"/>
</dbReference>
<reference evidence="6" key="1">
    <citation type="submission" date="2025-08" db="UniProtKB">
        <authorList>
            <consortium name="RefSeq"/>
        </authorList>
    </citation>
    <scope>IDENTIFICATION</scope>
    <source>
        <tissue evidence="6">Leaves</tissue>
    </source>
</reference>
<dbReference type="CDD" id="cd05324">
    <property type="entry name" value="carb_red_PTCR-like_SDR_c"/>
    <property type="match status" value="1"/>
</dbReference>
<gene>
    <name evidence="6" type="primary">LOC109012110</name>
</gene>